<keyword evidence="3" id="KW-1185">Reference proteome</keyword>
<dbReference type="PANTHER" id="PTHR30050:SF8">
    <property type="entry name" value="PRIMOSOMAL PROTEIN DNAI"/>
    <property type="match status" value="1"/>
</dbReference>
<dbReference type="GO" id="GO:0005524">
    <property type="term" value="F:ATP binding"/>
    <property type="evidence" value="ECO:0007669"/>
    <property type="project" value="InterPro"/>
</dbReference>
<dbReference type="STRING" id="272633.gene:10731302"/>
<protein>
    <submittedName>
        <fullName evidence="2">Primosome component</fullName>
    </submittedName>
</protein>
<name>Q8EWK0_MALP2</name>
<feature type="domain" description="IstB-like ATP-binding" evidence="1">
    <location>
        <begin position="187"/>
        <end position="305"/>
    </location>
</feature>
<gene>
    <name evidence="2" type="ordered locus">MYPE2030</name>
</gene>
<accession>Q8EWK0</accession>
<dbReference type="KEGG" id="mpe:MYPE2030"/>
<dbReference type="Gene3D" id="3.40.50.300">
    <property type="entry name" value="P-loop containing nucleotide triphosphate hydrolases"/>
    <property type="match status" value="1"/>
</dbReference>
<dbReference type="Proteomes" id="UP000002522">
    <property type="component" value="Chromosome"/>
</dbReference>
<dbReference type="EMBL" id="BA000026">
    <property type="protein sequence ID" value="BAC43994.1"/>
    <property type="molecule type" value="Genomic_DNA"/>
</dbReference>
<dbReference type="GO" id="GO:0006260">
    <property type="term" value="P:DNA replication"/>
    <property type="evidence" value="ECO:0007669"/>
    <property type="project" value="TreeGrafter"/>
</dbReference>
<dbReference type="HOGENOM" id="CLU_808503_0_0_14"/>
<dbReference type="eggNOG" id="COG1484">
    <property type="taxonomic scope" value="Bacteria"/>
</dbReference>
<sequence length="343" mass="40338">MMVKKEFLWLIWNCNIMREVKKSKIEKITDTDLKNLHQELGINSDVNSLKNVSFPKSFLNGIKNNELFKNCGKLSDTDVSLNAVQLQRIVNEEEECKLSSSDVCPFNGYHFAVDRDKETNFLVFYYRICKKLETQVLYRENQKNFLYNSYALLKQFPSLKNENIQTSISKNNFLKEFMDIYRNDLNYGIYTYGVQGVGKTHFFKLVCNKIITEKKKQRTAALISMVDLVETLKNSFSDKNNPKYEKIIQAINRADFLFFDDLGAEFATDWFYSNIFLNILDNRLSTNKATFFNSNLNFKEYEEKILKSCKNKDPHIAKRIIVRIKRLVNNKVIEMKDKKFSSL</sequence>
<dbReference type="InParanoid" id="Q8EWK0"/>
<organism evidence="2 3">
    <name type="scientific">Malacoplasma penetrans (strain HF-2)</name>
    <name type="common">Mycoplasma penetrans</name>
    <dbReference type="NCBI Taxonomy" id="272633"/>
    <lineage>
        <taxon>Bacteria</taxon>
        <taxon>Bacillati</taxon>
        <taxon>Mycoplasmatota</taxon>
        <taxon>Mycoplasmoidales</taxon>
        <taxon>Mycoplasmoidaceae</taxon>
        <taxon>Malacoplasma</taxon>
    </lineage>
</organism>
<evidence type="ECO:0000259" key="1">
    <source>
        <dbReference type="Pfam" id="PF01695"/>
    </source>
</evidence>
<dbReference type="PANTHER" id="PTHR30050">
    <property type="entry name" value="CHROMOSOMAL REPLICATION INITIATOR PROTEIN DNAA"/>
    <property type="match status" value="1"/>
</dbReference>
<evidence type="ECO:0000313" key="2">
    <source>
        <dbReference type="EMBL" id="BAC43994.1"/>
    </source>
</evidence>
<evidence type="ECO:0000313" key="3">
    <source>
        <dbReference type="Proteomes" id="UP000002522"/>
    </source>
</evidence>
<proteinExistence type="predicted"/>
<dbReference type="InterPro" id="IPR027417">
    <property type="entry name" value="P-loop_NTPase"/>
</dbReference>
<dbReference type="Pfam" id="PF01695">
    <property type="entry name" value="IstB_IS21"/>
    <property type="match status" value="1"/>
</dbReference>
<dbReference type="SUPFAM" id="SSF52540">
    <property type="entry name" value="P-loop containing nucleoside triphosphate hydrolases"/>
    <property type="match status" value="1"/>
</dbReference>
<dbReference type="AlphaFoldDB" id="Q8EWK0"/>
<dbReference type="InterPro" id="IPR002611">
    <property type="entry name" value="IstB_ATP-bd"/>
</dbReference>
<reference evidence="2 3" key="1">
    <citation type="journal article" date="2002" name="Nucleic Acids Res.">
        <title>The complete genomic sequence of Mycoplasma penetrans, an intracellular bacterial pathogen in humans.</title>
        <authorList>
            <person name="Sasaki Y."/>
            <person name="Ishikawa J."/>
            <person name="Yamashita A."/>
            <person name="Oshima K."/>
            <person name="Kenri T."/>
            <person name="Furuya K."/>
            <person name="Yoshino C."/>
            <person name="Horino A."/>
            <person name="Shiba T."/>
            <person name="Sasaki T."/>
            <person name="Hattori M."/>
        </authorList>
    </citation>
    <scope>NUCLEOTIDE SEQUENCE [LARGE SCALE GENOMIC DNA]</scope>
    <source>
        <strain evidence="2 3">HF-2</strain>
    </source>
</reference>